<reference evidence="2" key="1">
    <citation type="submission" date="2018-06" db="EMBL/GenBank/DDBJ databases">
        <authorList>
            <person name="Helene L.C."/>
            <person name="Dall'Agnol R."/>
            <person name="Delamuta J.R."/>
            <person name="Hungria M."/>
        </authorList>
    </citation>
    <scope>NUCLEOTIDE SEQUENCE [LARGE SCALE GENOMIC DNA]</scope>
    <source>
        <strain evidence="2">AC99b</strain>
    </source>
</reference>
<evidence type="ECO:0000313" key="1">
    <source>
        <dbReference type="EMBL" id="RAZ88505.1"/>
    </source>
</evidence>
<dbReference type="OrthoDB" id="7999771at2"/>
<dbReference type="Proteomes" id="UP000251558">
    <property type="component" value="Unassembled WGS sequence"/>
</dbReference>
<dbReference type="RefSeq" id="WP_112099793.1">
    <property type="nucleotide sequence ID" value="NZ_QMBP01000012.1"/>
</dbReference>
<organism evidence="1 2">
    <name type="scientific">Mesorhizobium hawassense</name>
    <dbReference type="NCBI Taxonomy" id="1209954"/>
    <lineage>
        <taxon>Bacteria</taxon>
        <taxon>Pseudomonadati</taxon>
        <taxon>Pseudomonadota</taxon>
        <taxon>Alphaproteobacteria</taxon>
        <taxon>Hyphomicrobiales</taxon>
        <taxon>Phyllobacteriaceae</taxon>
        <taxon>Mesorhizobium</taxon>
    </lineage>
</organism>
<dbReference type="EMBL" id="QMBP01000012">
    <property type="protein sequence ID" value="RAZ88505.1"/>
    <property type="molecule type" value="Genomic_DNA"/>
</dbReference>
<keyword evidence="2" id="KW-1185">Reference proteome</keyword>
<reference evidence="1 2" key="2">
    <citation type="submission" date="2018-07" db="EMBL/GenBank/DDBJ databases">
        <title>Diversity of Mesorhizobium strains in Brazil.</title>
        <authorList>
            <person name="Helene L.C.F."/>
            <person name="Dall'Agnol R."/>
            <person name="Delamuta J.R.M."/>
            <person name="Hungria M."/>
        </authorList>
    </citation>
    <scope>NUCLEOTIDE SEQUENCE [LARGE SCALE GENOMIC DNA]</scope>
    <source>
        <strain evidence="1 2">AC99b</strain>
    </source>
</reference>
<proteinExistence type="predicted"/>
<evidence type="ECO:0000313" key="2">
    <source>
        <dbReference type="Proteomes" id="UP000251558"/>
    </source>
</evidence>
<gene>
    <name evidence="1" type="ORF">DPM33_23560</name>
</gene>
<comment type="caution">
    <text evidence="1">The sequence shown here is derived from an EMBL/GenBank/DDBJ whole genome shotgun (WGS) entry which is preliminary data.</text>
</comment>
<protein>
    <submittedName>
        <fullName evidence="1">Uncharacterized protein</fullName>
    </submittedName>
</protein>
<dbReference type="AlphaFoldDB" id="A0A330HJB1"/>
<name>A0A330HJB1_9HYPH</name>
<sequence length="135" mass="15530">MARVRLPEDATVLYVVRTLDNPRVYVEGLFNKMHDYKRLHGSAFVRIGITGGGRIPHYRLEPTNSTTGFLAEFGNGIGDLARHFEAYHGQTHKQLDWGMSRLKGENWSRVYMSYEQIRELLLKTPKPTKRPATAR</sequence>
<accession>A0A330HJB1</accession>